<organism evidence="2 3">
    <name type="scientific">Rhizoclosmatium globosum</name>
    <dbReference type="NCBI Taxonomy" id="329046"/>
    <lineage>
        <taxon>Eukaryota</taxon>
        <taxon>Fungi</taxon>
        <taxon>Fungi incertae sedis</taxon>
        <taxon>Chytridiomycota</taxon>
        <taxon>Chytridiomycota incertae sedis</taxon>
        <taxon>Chytridiomycetes</taxon>
        <taxon>Chytridiales</taxon>
        <taxon>Chytriomycetaceae</taxon>
        <taxon>Rhizoclosmatium</taxon>
    </lineage>
</organism>
<proteinExistence type="predicted"/>
<feature type="compositionally biased region" description="Polar residues" evidence="1">
    <location>
        <begin position="151"/>
        <end position="161"/>
    </location>
</feature>
<feature type="compositionally biased region" description="Acidic residues" evidence="1">
    <location>
        <begin position="82"/>
        <end position="104"/>
    </location>
</feature>
<dbReference type="AlphaFoldDB" id="A0A1Y2CC42"/>
<dbReference type="OrthoDB" id="2127453at2759"/>
<accession>A0A1Y2CC42</accession>
<evidence type="ECO:0000256" key="1">
    <source>
        <dbReference type="SAM" id="MobiDB-lite"/>
    </source>
</evidence>
<evidence type="ECO:0000313" key="3">
    <source>
        <dbReference type="Proteomes" id="UP000193642"/>
    </source>
</evidence>
<keyword evidence="3" id="KW-1185">Reference proteome</keyword>
<protein>
    <submittedName>
        <fullName evidence="2">Uncharacterized protein</fullName>
    </submittedName>
</protein>
<comment type="caution">
    <text evidence="2">The sequence shown here is derived from an EMBL/GenBank/DDBJ whole genome shotgun (WGS) entry which is preliminary data.</text>
</comment>
<reference evidence="2 3" key="1">
    <citation type="submission" date="2016-07" db="EMBL/GenBank/DDBJ databases">
        <title>Pervasive Adenine N6-methylation of Active Genes in Fungi.</title>
        <authorList>
            <consortium name="DOE Joint Genome Institute"/>
            <person name="Mondo S.J."/>
            <person name="Dannebaum R.O."/>
            <person name="Kuo R.C."/>
            <person name="Labutti K."/>
            <person name="Haridas S."/>
            <person name="Kuo A."/>
            <person name="Salamov A."/>
            <person name="Ahrendt S.R."/>
            <person name="Lipzen A."/>
            <person name="Sullivan W."/>
            <person name="Andreopoulos W.B."/>
            <person name="Clum A."/>
            <person name="Lindquist E."/>
            <person name="Daum C."/>
            <person name="Ramamoorthy G.K."/>
            <person name="Gryganskyi A."/>
            <person name="Culley D."/>
            <person name="Magnuson J.K."/>
            <person name="James T.Y."/>
            <person name="O'Malley M.A."/>
            <person name="Stajich J.E."/>
            <person name="Spatafora J.W."/>
            <person name="Visel A."/>
            <person name="Grigoriev I.V."/>
        </authorList>
    </citation>
    <scope>NUCLEOTIDE SEQUENCE [LARGE SCALE GENOMIC DNA]</scope>
    <source>
        <strain evidence="2 3">JEL800</strain>
    </source>
</reference>
<sequence>MASNRKASIAFIGWQSEYQREYIWREKLQNQRMTQGGFNRNYAVKEDIINPRAPTHQTPVNHLTGKSKESVIPVPPTPSLYPDEEYYEDEYPPGYFDQDDDDANNDASPTPQQVSPTKSTFSEGPSHVSFSSHEAVFGSEPAKSPQKKGSFDQTRPTTSSMHKSKQNGRTQPPMANYGSGNTNPATDEHFMKTFNAKVSHSEVSAFDIFDLPHVGDRTSRIREYEASRLRITEPQQQPIQQKAAAKPRKSPFQRTEYQREYHAYDQKLIFNGKPVNHLSTKPTALSPQPPLHTNLNEIRVTRQEEYDSNEEYADVASTVLTKRNGNAKLVSGKGPFHKRNDQEYYSKHDIQLPIVDPPESVQVDYDEDLATYERRERPVGTMHLGSRVLTYNAEPPSTWNLANDLLLRAQRRQIQRESMGNAQY</sequence>
<feature type="compositionally biased region" description="Polar residues" evidence="1">
    <location>
        <begin position="108"/>
        <end position="132"/>
    </location>
</feature>
<feature type="region of interest" description="Disordered" evidence="1">
    <location>
        <begin position="51"/>
        <end position="184"/>
    </location>
</feature>
<dbReference type="EMBL" id="MCGO01000022">
    <property type="protein sequence ID" value="ORY44457.1"/>
    <property type="molecule type" value="Genomic_DNA"/>
</dbReference>
<name>A0A1Y2CC42_9FUNG</name>
<dbReference type="Proteomes" id="UP000193642">
    <property type="component" value="Unassembled WGS sequence"/>
</dbReference>
<gene>
    <name evidence="2" type="ORF">BCR33DRAFT_716976</name>
</gene>
<evidence type="ECO:0000313" key="2">
    <source>
        <dbReference type="EMBL" id="ORY44457.1"/>
    </source>
</evidence>